<dbReference type="PANTHER" id="PTHR24148:SF64">
    <property type="entry name" value="HETEROKARYON INCOMPATIBILITY DOMAIN-CONTAINING PROTEIN"/>
    <property type="match status" value="1"/>
</dbReference>
<dbReference type="EMBL" id="KZ613489">
    <property type="protein sequence ID" value="PMD19505.1"/>
    <property type="molecule type" value="Genomic_DNA"/>
</dbReference>
<dbReference type="AlphaFoldDB" id="A0A2J6PZN1"/>
<proteinExistence type="predicted"/>
<evidence type="ECO:0000313" key="2">
    <source>
        <dbReference type="Proteomes" id="UP000235672"/>
    </source>
</evidence>
<organism evidence="1 2">
    <name type="scientific">Hyaloscypha hepaticicola</name>
    <dbReference type="NCBI Taxonomy" id="2082293"/>
    <lineage>
        <taxon>Eukaryota</taxon>
        <taxon>Fungi</taxon>
        <taxon>Dikarya</taxon>
        <taxon>Ascomycota</taxon>
        <taxon>Pezizomycotina</taxon>
        <taxon>Leotiomycetes</taxon>
        <taxon>Helotiales</taxon>
        <taxon>Hyaloscyphaceae</taxon>
        <taxon>Hyaloscypha</taxon>
    </lineage>
</organism>
<dbReference type="InterPro" id="IPR052895">
    <property type="entry name" value="HetReg/Transcr_Mod"/>
</dbReference>
<dbReference type="PANTHER" id="PTHR24148">
    <property type="entry name" value="ANKYRIN REPEAT DOMAIN-CONTAINING PROTEIN 39 HOMOLOG-RELATED"/>
    <property type="match status" value="1"/>
</dbReference>
<keyword evidence="2" id="KW-1185">Reference proteome</keyword>
<dbReference type="OrthoDB" id="3477286at2759"/>
<evidence type="ECO:0000313" key="1">
    <source>
        <dbReference type="EMBL" id="PMD19505.1"/>
    </source>
</evidence>
<sequence length="259" mass="29441">MNNIHLRRSVWQKHKVLSLAELLISARWAYSTDPRDRVFALCGLSHPELGIVPDYQATIEEIYTSSAATVMKQDRSLNLLAFCDHRAERNSKTLPTWCPDWSSKPDELERVLLLWSADPARNTFQASRDTYVGFRMEPETPRKGSWLHISLFTQGIAIGTVKIIGSLASSEPKTDEERFQGLIFSWEKIATKEGILGEEELPEMEKTATLDDRGCANLTTSREGYYEMVHRQLKLEAVEGRRQFFVTSNGLMGSSRTRG</sequence>
<gene>
    <name evidence="1" type="ORF">NA56DRAFT_203443</name>
</gene>
<reference evidence="1 2" key="1">
    <citation type="submission" date="2016-05" db="EMBL/GenBank/DDBJ databases">
        <title>A degradative enzymes factory behind the ericoid mycorrhizal symbiosis.</title>
        <authorList>
            <consortium name="DOE Joint Genome Institute"/>
            <person name="Martino E."/>
            <person name="Morin E."/>
            <person name="Grelet G."/>
            <person name="Kuo A."/>
            <person name="Kohler A."/>
            <person name="Daghino S."/>
            <person name="Barry K."/>
            <person name="Choi C."/>
            <person name="Cichocki N."/>
            <person name="Clum A."/>
            <person name="Copeland A."/>
            <person name="Hainaut M."/>
            <person name="Haridas S."/>
            <person name="Labutti K."/>
            <person name="Lindquist E."/>
            <person name="Lipzen A."/>
            <person name="Khouja H.-R."/>
            <person name="Murat C."/>
            <person name="Ohm R."/>
            <person name="Olson A."/>
            <person name="Spatafora J."/>
            <person name="Veneault-Fourrey C."/>
            <person name="Henrissat B."/>
            <person name="Grigoriev I."/>
            <person name="Martin F."/>
            <person name="Perotto S."/>
        </authorList>
    </citation>
    <scope>NUCLEOTIDE SEQUENCE [LARGE SCALE GENOMIC DNA]</scope>
    <source>
        <strain evidence="1 2">UAMH 7357</strain>
    </source>
</reference>
<name>A0A2J6PZN1_9HELO</name>
<dbReference type="Proteomes" id="UP000235672">
    <property type="component" value="Unassembled WGS sequence"/>
</dbReference>
<protein>
    <submittedName>
        <fullName evidence="1">Uncharacterized protein</fullName>
    </submittedName>
</protein>
<dbReference type="STRING" id="1745343.A0A2J6PZN1"/>
<accession>A0A2J6PZN1</accession>